<keyword evidence="1" id="KW-0812">Transmembrane</keyword>
<feature type="transmembrane region" description="Helical" evidence="1">
    <location>
        <begin position="318"/>
        <end position="336"/>
    </location>
</feature>
<reference evidence="2 3" key="1">
    <citation type="journal article" date="2014" name="PLoS Genet.">
        <title>Phylogenetically driven sequencing of extremely halophilic archaea reveals strategies for static and dynamic osmo-response.</title>
        <authorList>
            <person name="Becker E.A."/>
            <person name="Seitzer P.M."/>
            <person name="Tritt A."/>
            <person name="Larsen D."/>
            <person name="Krusor M."/>
            <person name="Yao A.I."/>
            <person name="Wu D."/>
            <person name="Madern D."/>
            <person name="Eisen J.A."/>
            <person name="Darling A.E."/>
            <person name="Facciotti M.T."/>
        </authorList>
    </citation>
    <scope>NUCLEOTIDE SEQUENCE [LARGE SCALE GENOMIC DNA]</scope>
    <source>
        <strain evidence="2 3">DSM 1137</strain>
    </source>
</reference>
<dbReference type="eggNOG" id="arCOG06250">
    <property type="taxonomic scope" value="Archaea"/>
</dbReference>
<keyword evidence="3" id="KW-1185">Reference proteome</keyword>
<dbReference type="EMBL" id="AOJE01000070">
    <property type="protein sequence ID" value="ELZ36288.1"/>
    <property type="molecule type" value="Genomic_DNA"/>
</dbReference>
<feature type="transmembrane region" description="Helical" evidence="1">
    <location>
        <begin position="212"/>
        <end position="230"/>
    </location>
</feature>
<dbReference type="STRING" id="1227484.C471_15822"/>
<dbReference type="GO" id="GO:0016020">
    <property type="term" value="C:membrane"/>
    <property type="evidence" value="ECO:0007669"/>
    <property type="project" value="InterPro"/>
</dbReference>
<evidence type="ECO:0000256" key="1">
    <source>
        <dbReference type="SAM" id="Phobius"/>
    </source>
</evidence>
<dbReference type="GO" id="GO:0045227">
    <property type="term" value="P:capsule polysaccharide biosynthetic process"/>
    <property type="evidence" value="ECO:0007669"/>
    <property type="project" value="InterPro"/>
</dbReference>
<gene>
    <name evidence="2" type="ORF">C471_15822</name>
</gene>
<proteinExistence type="predicted"/>
<name>M0DN87_9EURY</name>
<feature type="transmembrane region" description="Helical" evidence="1">
    <location>
        <begin position="348"/>
        <end position="367"/>
    </location>
</feature>
<feature type="transmembrane region" description="Helical" evidence="1">
    <location>
        <begin position="262"/>
        <end position="282"/>
    </location>
</feature>
<protein>
    <submittedName>
        <fullName evidence="2">Capsule polysaccharide biosynthesis protein, integral membrane protein</fullName>
    </submittedName>
</protein>
<feature type="transmembrane region" description="Helical" evidence="1">
    <location>
        <begin position="288"/>
        <end position="306"/>
    </location>
</feature>
<accession>M0DN87</accession>
<dbReference type="InterPro" id="IPR008338">
    <property type="entry name" value="Capsule_biosynth_CapC"/>
</dbReference>
<dbReference type="Pfam" id="PF14102">
    <property type="entry name" value="Caps_synth_CapC"/>
    <property type="match status" value="2"/>
</dbReference>
<comment type="caution">
    <text evidence="2">The sequence shown here is derived from an EMBL/GenBank/DDBJ whole genome shotgun (WGS) entry which is preliminary data.</text>
</comment>
<dbReference type="Proteomes" id="UP000011514">
    <property type="component" value="Unassembled WGS sequence"/>
</dbReference>
<keyword evidence="1" id="KW-1133">Transmembrane helix</keyword>
<feature type="transmembrane region" description="Helical" evidence="1">
    <location>
        <begin position="75"/>
        <end position="97"/>
    </location>
</feature>
<dbReference type="RefSeq" id="WP_004050646.1">
    <property type="nucleotide sequence ID" value="NZ_AOJE01000070.1"/>
</dbReference>
<organism evidence="2 3">
    <name type="scientific">Halorubrum saccharovorum DSM 1137</name>
    <dbReference type="NCBI Taxonomy" id="1227484"/>
    <lineage>
        <taxon>Archaea</taxon>
        <taxon>Methanobacteriati</taxon>
        <taxon>Methanobacteriota</taxon>
        <taxon>Stenosarchaea group</taxon>
        <taxon>Halobacteria</taxon>
        <taxon>Halobacteriales</taxon>
        <taxon>Haloferacaceae</taxon>
        <taxon>Halorubrum</taxon>
    </lineage>
</organism>
<dbReference type="AlphaFoldDB" id="M0DN87"/>
<evidence type="ECO:0000313" key="2">
    <source>
        <dbReference type="EMBL" id="ELZ36288.1"/>
    </source>
</evidence>
<feature type="transmembrane region" description="Helical" evidence="1">
    <location>
        <begin position="236"/>
        <end position="255"/>
    </location>
</feature>
<keyword evidence="1" id="KW-0472">Membrane</keyword>
<evidence type="ECO:0000313" key="3">
    <source>
        <dbReference type="Proteomes" id="UP000011514"/>
    </source>
</evidence>
<sequence>MIAASVIMVAGLTLVALLSQSEGYRLGGVMVLPLLAIYTFREPLSPVIFGIGAIAAWIALWLLREYTLNHGRRLFLASVTVGAIATILAGYAFSLLFPGQLSFENAEVIASIFPGVTAYNVMRLNPDDRRGDLIAMGVGYLFLVGVGAASLLVLAEIGSPTPAILALPTSDAIHWIGIEPHGSVYPTIIPDRITIALLFTDIVIYEGVRKRYDHRLAGIIIIPLLAVFSVRYAPAIVIYAIGATAVYFLLSYVHWTTLIYGRVLLAISLALGTAYVLVIGVLQSISAPGIILFFIGLFVGIGAYNLHRVAPKNRSAHIRISAGLFALFYGILFVLVDIPSEGLLHSGYSPAAFLGIVAVGLALIEMYRFERSIPDSAAFARESVFANVSLDDGDLDGSPLVADTEEEDR</sequence>
<dbReference type="PATRIC" id="fig|1227484.4.peg.3118"/>
<feature type="transmembrane region" description="Helical" evidence="1">
    <location>
        <begin position="133"/>
        <end position="155"/>
    </location>
</feature>
<feature type="transmembrane region" description="Helical" evidence="1">
    <location>
        <begin position="47"/>
        <end position="63"/>
    </location>
</feature>